<dbReference type="PANTHER" id="PTHR17384:SF7">
    <property type="entry name" value="P-SELECTIN GLYCOPROTEIN LIGAND 1"/>
    <property type="match status" value="1"/>
</dbReference>
<evidence type="ECO:0000313" key="4">
    <source>
        <dbReference type="EMBL" id="POI22016.1"/>
    </source>
</evidence>
<dbReference type="PANTHER" id="PTHR17384">
    <property type="entry name" value="P-SELECTIN GLYCOPROTEIN LIGAND-1"/>
    <property type="match status" value="1"/>
</dbReference>
<dbReference type="GO" id="GO:0005886">
    <property type="term" value="C:plasma membrane"/>
    <property type="evidence" value="ECO:0007669"/>
    <property type="project" value="TreeGrafter"/>
</dbReference>
<protein>
    <recommendedName>
        <fullName evidence="6">P-selectin glycoprotein ligand 1</fullName>
    </recommendedName>
</protein>
<feature type="region of interest" description="Disordered" evidence="1">
    <location>
        <begin position="40"/>
        <end position="71"/>
    </location>
</feature>
<name>A0A2P4SD45_BAMTH</name>
<keyword evidence="2" id="KW-1133">Transmembrane helix</keyword>
<keyword evidence="3" id="KW-0732">Signal</keyword>
<dbReference type="InterPro" id="IPR026195">
    <property type="entry name" value="PSGL-1"/>
</dbReference>
<feature type="chain" id="PRO_5015106532" description="P-selectin glycoprotein ligand 1" evidence="3">
    <location>
        <begin position="22"/>
        <end position="394"/>
    </location>
</feature>
<dbReference type="GO" id="GO:0050901">
    <property type="term" value="P:leukocyte tethering or rolling"/>
    <property type="evidence" value="ECO:0007669"/>
    <property type="project" value="TreeGrafter"/>
</dbReference>
<evidence type="ECO:0000256" key="3">
    <source>
        <dbReference type="SAM" id="SignalP"/>
    </source>
</evidence>
<dbReference type="EMBL" id="PPHD01062469">
    <property type="protein sequence ID" value="POI22016.1"/>
    <property type="molecule type" value="Genomic_DNA"/>
</dbReference>
<feature type="transmembrane region" description="Helical" evidence="2">
    <location>
        <begin position="303"/>
        <end position="328"/>
    </location>
</feature>
<keyword evidence="5" id="KW-1185">Reference proteome</keyword>
<keyword evidence="2" id="KW-0812">Transmembrane</keyword>
<feature type="region of interest" description="Disordered" evidence="1">
    <location>
        <begin position="163"/>
        <end position="189"/>
    </location>
</feature>
<feature type="signal peptide" evidence="3">
    <location>
        <begin position="1"/>
        <end position="21"/>
    </location>
</feature>
<evidence type="ECO:0000256" key="1">
    <source>
        <dbReference type="SAM" id="MobiDB-lite"/>
    </source>
</evidence>
<feature type="compositionally biased region" description="Polar residues" evidence="1">
    <location>
        <begin position="56"/>
        <end position="70"/>
    </location>
</feature>
<reference evidence="4 5" key="1">
    <citation type="submission" date="2018-01" db="EMBL/GenBank/DDBJ databases">
        <title>Comparison of the Chinese Bamboo Partridge and Red Junglefowl genome sequences highlights the importance of demography in genome evolution.</title>
        <authorList>
            <person name="Tiley G.P."/>
            <person name="Kimball R.T."/>
            <person name="Braun E.L."/>
            <person name="Burleigh J.G."/>
        </authorList>
    </citation>
    <scope>NUCLEOTIDE SEQUENCE [LARGE SCALE GENOMIC DNA]</scope>
    <source>
        <strain evidence="4">RTK389</strain>
        <tissue evidence="4">Blood</tissue>
    </source>
</reference>
<dbReference type="AlphaFoldDB" id="A0A2P4SD45"/>
<feature type="region of interest" description="Disordered" evidence="1">
    <location>
        <begin position="205"/>
        <end position="288"/>
    </location>
</feature>
<evidence type="ECO:0000256" key="2">
    <source>
        <dbReference type="SAM" id="Phobius"/>
    </source>
</evidence>
<dbReference type="Proteomes" id="UP000237246">
    <property type="component" value="Unassembled WGS sequence"/>
</dbReference>
<keyword evidence="2" id="KW-0472">Membrane</keyword>
<evidence type="ECO:0008006" key="6">
    <source>
        <dbReference type="Google" id="ProtNLM"/>
    </source>
</evidence>
<accession>A0A2P4SD45</accession>
<evidence type="ECO:0000313" key="5">
    <source>
        <dbReference type="Proteomes" id="UP000237246"/>
    </source>
</evidence>
<feature type="compositionally biased region" description="Low complexity" evidence="1">
    <location>
        <begin position="231"/>
        <end position="244"/>
    </location>
</feature>
<sequence length="394" mass="41802">MALGRTMLLALLLSTLRHCRTRPMEQGLQWVWGAAEQTPAEPPLLPRRRRADAGPHNTTVTPVSNETASPGHNMLMGTEPGNTTGQPKPLVVTTTGPLDDSPHALLGIELDNTSSQALVLTTVSSLDETDSPQSLVLLGTEPPPEPGNTPKQAKASLVTTANPLDETDTPESIAPLGTELPPKMDNSTRQAKALVVTTMALLDETDSPETAPGTAPQSGGTIVPDQLMESTGHGTDGTVTDGMDISTEPRSALLPTTTYSKKSISHPPREVNTTPLSMKPRGTAAPDPSDDLWDNSSLMNKCLLAILLLALVAALFMVCTAVLGTLLWRRVRTAHRQLGPTEMVCISSLLHDSERAATNGPRRGIPVHHKLLVDASSEADGDNLTLSSFLPEHS</sequence>
<comment type="caution">
    <text evidence="4">The sequence shown here is derived from an EMBL/GenBank/DDBJ whole genome shotgun (WGS) entry which is preliminary data.</text>
</comment>
<dbReference type="OrthoDB" id="8927116at2759"/>
<organism evidence="4 5">
    <name type="scientific">Bambusicola thoracicus</name>
    <name type="common">Chinese bamboo-partridge</name>
    <name type="synonym">Perdix thoracica</name>
    <dbReference type="NCBI Taxonomy" id="9083"/>
    <lineage>
        <taxon>Eukaryota</taxon>
        <taxon>Metazoa</taxon>
        <taxon>Chordata</taxon>
        <taxon>Craniata</taxon>
        <taxon>Vertebrata</taxon>
        <taxon>Euteleostomi</taxon>
        <taxon>Archelosauria</taxon>
        <taxon>Archosauria</taxon>
        <taxon>Dinosauria</taxon>
        <taxon>Saurischia</taxon>
        <taxon>Theropoda</taxon>
        <taxon>Coelurosauria</taxon>
        <taxon>Aves</taxon>
        <taxon>Neognathae</taxon>
        <taxon>Galloanserae</taxon>
        <taxon>Galliformes</taxon>
        <taxon>Phasianidae</taxon>
        <taxon>Perdicinae</taxon>
        <taxon>Bambusicola</taxon>
    </lineage>
</organism>
<proteinExistence type="predicted"/>
<gene>
    <name evidence="4" type="ORF">CIB84_014236</name>
</gene>